<sequence>MLTCRIQRSAARIMAPGAAFLVWFMLILPTTAPALPSVPALSAGELEELQRGEAVVTAESMGDGLTGVTGRIRVQAAADQVWDVITDYDHHWQFLPNVKESGLLSDNGREQEMFQTGRTGVLLFRKTVHIQLRLKGERPHRLVFRQTRGDFKVYNGEWRISDDPLGRGVLLTFVAEIKPDFFAPAMFVRKVQKKDLPGLLKAMKKRAEHLQPPAFKAE</sequence>
<evidence type="ECO:0000259" key="2">
    <source>
        <dbReference type="Pfam" id="PF03364"/>
    </source>
</evidence>
<evidence type="ECO:0000313" key="4">
    <source>
        <dbReference type="Proteomes" id="UP000076481"/>
    </source>
</evidence>
<dbReference type="PANTHER" id="PTHR34060">
    <property type="entry name" value="POLYKETIDE CYCLASE / DEHYDRASE AND LIPID TRANSPORT PROTEIN"/>
    <property type="match status" value="1"/>
</dbReference>
<comment type="similarity">
    <text evidence="1">Belongs to the ribosome association toxin RatA family.</text>
</comment>
<proteinExistence type="inferred from homology"/>
<comment type="caution">
    <text evidence="3">The sequence shown here is derived from an EMBL/GenBank/DDBJ whole genome shotgun (WGS) entry which is preliminary data.</text>
</comment>
<dbReference type="EMBL" id="LVWG01000021">
    <property type="protein sequence ID" value="KZK74617.1"/>
    <property type="molecule type" value="Genomic_DNA"/>
</dbReference>
<dbReference type="PANTHER" id="PTHR34060:SF1">
    <property type="entry name" value="POLYKETIDE CYCLASE _ DEHYDRASE AND LIPID TRANSPORT PROTEIN"/>
    <property type="match status" value="1"/>
</dbReference>
<feature type="domain" description="Coenzyme Q-binding protein COQ10 START" evidence="2">
    <location>
        <begin position="74"/>
        <end position="204"/>
    </location>
</feature>
<dbReference type="Pfam" id="PF03364">
    <property type="entry name" value="Polyketide_cyc"/>
    <property type="match status" value="1"/>
</dbReference>
<accession>A0A165LZD5</accession>
<protein>
    <submittedName>
        <fullName evidence="3">Cyclase</fullName>
    </submittedName>
</protein>
<dbReference type="AlphaFoldDB" id="A0A165LZD5"/>
<dbReference type="InterPro" id="IPR005031">
    <property type="entry name" value="COQ10_START"/>
</dbReference>
<organism evidence="3 4">
    <name type="scientific">Pelodictyon luteolum</name>
    <dbReference type="NCBI Taxonomy" id="1100"/>
    <lineage>
        <taxon>Bacteria</taxon>
        <taxon>Pseudomonadati</taxon>
        <taxon>Chlorobiota</taxon>
        <taxon>Chlorobiia</taxon>
        <taxon>Chlorobiales</taxon>
        <taxon>Chlorobiaceae</taxon>
        <taxon>Chlorobium/Pelodictyon group</taxon>
        <taxon>Pelodictyon</taxon>
    </lineage>
</organism>
<dbReference type="RefSeq" id="WP_303681181.1">
    <property type="nucleotide sequence ID" value="NZ_LVWG01000021.1"/>
</dbReference>
<evidence type="ECO:0000313" key="3">
    <source>
        <dbReference type="EMBL" id="KZK74617.1"/>
    </source>
</evidence>
<dbReference type="Proteomes" id="UP000076481">
    <property type="component" value="Unassembled WGS sequence"/>
</dbReference>
<reference evidence="3 4" key="1">
    <citation type="submission" date="2016-03" db="EMBL/GenBank/DDBJ databases">
        <title>Speciation and ecological success in dimly lit waters: horizontal gene transfer in a green sulfur bacteria bloom unveiled by metagenomic assembly.</title>
        <authorList>
            <person name="Llorens-Mares T."/>
            <person name="Liu Z."/>
            <person name="Allen L.Z."/>
            <person name="Rusch D.B."/>
            <person name="Craig M.T."/>
            <person name="Dupont C.L."/>
            <person name="Bryant D.A."/>
            <person name="Casamayor E.O."/>
        </authorList>
    </citation>
    <scope>NUCLEOTIDE SEQUENCE [LARGE SCALE GENOMIC DNA]</scope>
    <source>
        <strain evidence="3">CIII</strain>
    </source>
</reference>
<dbReference type="CDD" id="cd08866">
    <property type="entry name" value="SRPBCC_11"/>
    <property type="match status" value="1"/>
</dbReference>
<gene>
    <name evidence="3" type="ORF">A3K90_09180</name>
</gene>
<name>A0A165LZD5_PELLU</name>
<dbReference type="InterPro" id="IPR023393">
    <property type="entry name" value="START-like_dom_sf"/>
</dbReference>
<dbReference type="Gene3D" id="3.30.530.20">
    <property type="match status" value="1"/>
</dbReference>
<dbReference type="SUPFAM" id="SSF55961">
    <property type="entry name" value="Bet v1-like"/>
    <property type="match status" value="1"/>
</dbReference>
<evidence type="ECO:0000256" key="1">
    <source>
        <dbReference type="ARBA" id="ARBA00008918"/>
    </source>
</evidence>